<dbReference type="InterPro" id="IPR036873">
    <property type="entry name" value="Rhodanese-like_dom_sf"/>
</dbReference>
<evidence type="ECO:0000259" key="1">
    <source>
        <dbReference type="PROSITE" id="PS50206"/>
    </source>
</evidence>
<dbReference type="SUPFAM" id="SSF52821">
    <property type="entry name" value="Rhodanese/Cell cycle control phosphatase"/>
    <property type="match status" value="1"/>
</dbReference>
<evidence type="ECO:0000313" key="2">
    <source>
        <dbReference type="EMBL" id="MFD0959582.1"/>
    </source>
</evidence>
<reference evidence="3" key="1">
    <citation type="journal article" date="2019" name="Int. J. Syst. Evol. Microbiol.">
        <title>The Global Catalogue of Microorganisms (GCM) 10K type strain sequencing project: providing services to taxonomists for standard genome sequencing and annotation.</title>
        <authorList>
            <consortium name="The Broad Institute Genomics Platform"/>
            <consortium name="The Broad Institute Genome Sequencing Center for Infectious Disease"/>
            <person name="Wu L."/>
            <person name="Ma J."/>
        </authorList>
    </citation>
    <scope>NUCLEOTIDE SEQUENCE [LARGE SCALE GENOMIC DNA]</scope>
    <source>
        <strain evidence="3">CCUG 59129</strain>
    </source>
</reference>
<proteinExistence type="predicted"/>
<dbReference type="PROSITE" id="PS50206">
    <property type="entry name" value="RHODANESE_3"/>
    <property type="match status" value="1"/>
</dbReference>
<evidence type="ECO:0000313" key="3">
    <source>
        <dbReference type="Proteomes" id="UP001596989"/>
    </source>
</evidence>
<dbReference type="InterPro" id="IPR001763">
    <property type="entry name" value="Rhodanese-like_dom"/>
</dbReference>
<comment type="caution">
    <text evidence="2">The sequence shown here is derived from an EMBL/GenBank/DDBJ whole genome shotgun (WGS) entry which is preliminary data.</text>
</comment>
<dbReference type="Pfam" id="PF00581">
    <property type="entry name" value="Rhodanese"/>
    <property type="match status" value="1"/>
</dbReference>
<dbReference type="RefSeq" id="WP_377563741.1">
    <property type="nucleotide sequence ID" value="NZ_JBHTJZ010000009.1"/>
</dbReference>
<dbReference type="PANTHER" id="PTHR43031">
    <property type="entry name" value="FAD-DEPENDENT OXIDOREDUCTASE"/>
    <property type="match status" value="1"/>
</dbReference>
<dbReference type="Gene3D" id="3.40.250.10">
    <property type="entry name" value="Rhodanese-like domain"/>
    <property type="match status" value="1"/>
</dbReference>
<dbReference type="PANTHER" id="PTHR43031:SF17">
    <property type="entry name" value="SULFURTRANSFERASE YTWF-RELATED"/>
    <property type="match status" value="1"/>
</dbReference>
<dbReference type="InterPro" id="IPR050229">
    <property type="entry name" value="GlpE_sulfurtransferase"/>
</dbReference>
<dbReference type="CDD" id="cd00158">
    <property type="entry name" value="RHOD"/>
    <property type="match status" value="1"/>
</dbReference>
<feature type="domain" description="Rhodanese" evidence="1">
    <location>
        <begin position="16"/>
        <end position="101"/>
    </location>
</feature>
<accession>A0ABW3HPY0</accession>
<dbReference type="Proteomes" id="UP001596989">
    <property type="component" value="Unassembled WGS sequence"/>
</dbReference>
<gene>
    <name evidence="2" type="ORF">ACFQ2I_09265</name>
</gene>
<keyword evidence="3" id="KW-1185">Reference proteome</keyword>
<sequence>MIRDITAADLHSKLEQGAAINLIDVREPDEWEEGHISQARSIPLSEFQAREDEVHQEEGDVVIICRSGGRSGKVCEYMRLKGFDVVNVCDGMLAWPGTVVTGQ</sequence>
<dbReference type="EMBL" id="JBHTJZ010000009">
    <property type="protein sequence ID" value="MFD0959582.1"/>
    <property type="molecule type" value="Genomic_DNA"/>
</dbReference>
<name>A0ABW3HPY0_9BACL</name>
<organism evidence="2 3">
    <name type="scientific">Paenibacillus chungangensis</name>
    <dbReference type="NCBI Taxonomy" id="696535"/>
    <lineage>
        <taxon>Bacteria</taxon>
        <taxon>Bacillati</taxon>
        <taxon>Bacillota</taxon>
        <taxon>Bacilli</taxon>
        <taxon>Bacillales</taxon>
        <taxon>Paenibacillaceae</taxon>
        <taxon>Paenibacillus</taxon>
    </lineage>
</organism>
<dbReference type="SMART" id="SM00450">
    <property type="entry name" value="RHOD"/>
    <property type="match status" value="1"/>
</dbReference>
<protein>
    <submittedName>
        <fullName evidence="2">Rhodanese-like domain-containing protein</fullName>
    </submittedName>
</protein>